<keyword evidence="2" id="KW-1185">Reference proteome</keyword>
<proteinExistence type="predicted"/>
<evidence type="ECO:0000313" key="2">
    <source>
        <dbReference type="Proteomes" id="UP000246018"/>
    </source>
</evidence>
<evidence type="ECO:0000313" key="1">
    <source>
        <dbReference type="EMBL" id="PVG81296.1"/>
    </source>
</evidence>
<organism evidence="1 2">
    <name type="scientific">Nocardioides gansuensis</name>
    <dbReference type="NCBI Taxonomy" id="2138300"/>
    <lineage>
        <taxon>Bacteria</taxon>
        <taxon>Bacillati</taxon>
        <taxon>Actinomycetota</taxon>
        <taxon>Actinomycetes</taxon>
        <taxon>Propionibacteriales</taxon>
        <taxon>Nocardioidaceae</taxon>
        <taxon>Nocardioides</taxon>
    </lineage>
</organism>
<dbReference type="EMBL" id="QDGZ01000009">
    <property type="protein sequence ID" value="PVG81296.1"/>
    <property type="molecule type" value="Genomic_DNA"/>
</dbReference>
<comment type="caution">
    <text evidence="1">The sequence shown here is derived from an EMBL/GenBank/DDBJ whole genome shotgun (WGS) entry which is preliminary data.</text>
</comment>
<dbReference type="Proteomes" id="UP000246018">
    <property type="component" value="Unassembled WGS sequence"/>
</dbReference>
<reference evidence="1 2" key="1">
    <citation type="submission" date="2018-04" db="EMBL/GenBank/DDBJ databases">
        <title>Genome of Nocardioides gansuensis WSJ-1.</title>
        <authorList>
            <person name="Wu S."/>
            <person name="Wang G."/>
        </authorList>
    </citation>
    <scope>NUCLEOTIDE SEQUENCE [LARGE SCALE GENOMIC DNA]</scope>
    <source>
        <strain evidence="1 2">WSJ-1</strain>
    </source>
</reference>
<gene>
    <name evidence="1" type="ORF">DDE18_19380</name>
</gene>
<accession>A0A2T8F6F6</accession>
<dbReference type="AlphaFoldDB" id="A0A2T8F6F6"/>
<evidence type="ECO:0008006" key="3">
    <source>
        <dbReference type="Google" id="ProtNLM"/>
    </source>
</evidence>
<name>A0A2T8F6F6_9ACTN</name>
<protein>
    <recommendedName>
        <fullName evidence="3">GH16 domain-containing protein</fullName>
    </recommendedName>
</protein>
<sequence length="135" mass="15042">MRWPSSDGSSPEPPWYNGESDYCEGSSLDGCTSFLHHSSSSQQVASPKHLVDLTQWHTLRATQSAGNDVQIFVDDMAKPIWSYDGTTVTVPDVFKRTVLQQECRSSCPTDVTDWERIEVDFVTVDNQEATPTGAR</sequence>